<reference evidence="2 3" key="1">
    <citation type="journal article" date="2015" name="Genome Biol. Evol.">
        <title>Comparative Genomics of a Bacterivorous Green Alga Reveals Evolutionary Causalities and Consequences of Phago-Mixotrophic Mode of Nutrition.</title>
        <authorList>
            <person name="Burns J.A."/>
            <person name="Paasch A."/>
            <person name="Narechania A."/>
            <person name="Kim E."/>
        </authorList>
    </citation>
    <scope>NUCLEOTIDE SEQUENCE [LARGE SCALE GENOMIC DNA]</scope>
    <source>
        <strain evidence="2 3">PLY_AMNH</strain>
    </source>
</reference>
<name>A0AAE0LHG2_9CHLO</name>
<feature type="region of interest" description="Disordered" evidence="1">
    <location>
        <begin position="1"/>
        <end position="50"/>
    </location>
</feature>
<gene>
    <name evidence="2" type="ORF">CYMTET_7065</name>
</gene>
<proteinExistence type="predicted"/>
<organism evidence="2 3">
    <name type="scientific">Cymbomonas tetramitiformis</name>
    <dbReference type="NCBI Taxonomy" id="36881"/>
    <lineage>
        <taxon>Eukaryota</taxon>
        <taxon>Viridiplantae</taxon>
        <taxon>Chlorophyta</taxon>
        <taxon>Pyramimonadophyceae</taxon>
        <taxon>Pyramimonadales</taxon>
        <taxon>Pyramimonadaceae</taxon>
        <taxon>Cymbomonas</taxon>
    </lineage>
</organism>
<dbReference type="EMBL" id="LGRX02001874">
    <property type="protein sequence ID" value="KAK3285332.1"/>
    <property type="molecule type" value="Genomic_DNA"/>
</dbReference>
<accession>A0AAE0LHG2</accession>
<keyword evidence="3" id="KW-1185">Reference proteome</keyword>
<dbReference type="Proteomes" id="UP001190700">
    <property type="component" value="Unassembled WGS sequence"/>
</dbReference>
<dbReference type="AlphaFoldDB" id="A0AAE0LHG2"/>
<comment type="caution">
    <text evidence="2">The sequence shown here is derived from an EMBL/GenBank/DDBJ whole genome shotgun (WGS) entry which is preliminary data.</text>
</comment>
<evidence type="ECO:0000256" key="1">
    <source>
        <dbReference type="SAM" id="MobiDB-lite"/>
    </source>
</evidence>
<sequence length="174" mass="18342">MKPKTGIKASLPKSKDNSKNSAGRASLCLPSQQKPADKPISTNPPGGSVCRQTMHMQTAIVCGTGRHSPVQDEQVGVLSISVLSGTGRHSPVQDGQVGVLSISVLSGTGRRQRSNGYTEHSNTATHAFNQRCSSICCMGVHKGLSTQLCKARVNPRRVPAEGDDAIQVQPNNTS</sequence>
<evidence type="ECO:0000313" key="2">
    <source>
        <dbReference type="EMBL" id="KAK3285332.1"/>
    </source>
</evidence>
<evidence type="ECO:0000313" key="3">
    <source>
        <dbReference type="Proteomes" id="UP001190700"/>
    </source>
</evidence>
<feature type="compositionally biased region" description="Polar residues" evidence="1">
    <location>
        <begin position="19"/>
        <end position="50"/>
    </location>
</feature>
<protein>
    <submittedName>
        <fullName evidence="2">Uncharacterized protein</fullName>
    </submittedName>
</protein>